<evidence type="ECO:0000313" key="3">
    <source>
        <dbReference type="Proteomes" id="UP001149165"/>
    </source>
</evidence>
<organism evidence="2 3">
    <name type="scientific">Penicillium angulare</name>
    <dbReference type="NCBI Taxonomy" id="116970"/>
    <lineage>
        <taxon>Eukaryota</taxon>
        <taxon>Fungi</taxon>
        <taxon>Dikarya</taxon>
        <taxon>Ascomycota</taxon>
        <taxon>Pezizomycotina</taxon>
        <taxon>Eurotiomycetes</taxon>
        <taxon>Eurotiomycetidae</taxon>
        <taxon>Eurotiales</taxon>
        <taxon>Aspergillaceae</taxon>
        <taxon>Penicillium</taxon>
    </lineage>
</organism>
<dbReference type="AlphaFoldDB" id="A0A9W9FAN2"/>
<reference evidence="2" key="2">
    <citation type="journal article" date="2023" name="IMA Fungus">
        <title>Comparative genomic study of the Penicillium genus elucidates a diverse pangenome and 15 lateral gene transfer events.</title>
        <authorList>
            <person name="Petersen C."/>
            <person name="Sorensen T."/>
            <person name="Nielsen M.R."/>
            <person name="Sondergaard T.E."/>
            <person name="Sorensen J.L."/>
            <person name="Fitzpatrick D.A."/>
            <person name="Frisvad J.C."/>
            <person name="Nielsen K.L."/>
        </authorList>
    </citation>
    <scope>NUCLEOTIDE SEQUENCE</scope>
    <source>
        <strain evidence="2">IBT 30069</strain>
    </source>
</reference>
<feature type="region of interest" description="Disordered" evidence="1">
    <location>
        <begin position="1"/>
        <end position="29"/>
    </location>
</feature>
<reference evidence="2" key="1">
    <citation type="submission" date="2022-11" db="EMBL/GenBank/DDBJ databases">
        <authorList>
            <person name="Petersen C."/>
        </authorList>
    </citation>
    <scope>NUCLEOTIDE SEQUENCE</scope>
    <source>
        <strain evidence="2">IBT 30069</strain>
    </source>
</reference>
<proteinExistence type="predicted"/>
<sequence length="187" mass="20670">MHDAYACDQGSATDALPPASHYPASPDDQNISLVIPQTRAGTHTVPPTAADFPRAKPDNRTGKQGQSVDLKEIQCLQDMVVAELQGINKILQDTEDLQNFLRDAVATTLNCAQESIRTMTWMLKDPIMDASTFSSRVHQVSESIADTTESLQSGLEMLEAFREKVLAWRSKTENLFCQVNDLLYGDI</sequence>
<protein>
    <submittedName>
        <fullName evidence="2">Uncharacterized protein</fullName>
    </submittedName>
</protein>
<evidence type="ECO:0000313" key="2">
    <source>
        <dbReference type="EMBL" id="KAJ5096698.1"/>
    </source>
</evidence>
<gene>
    <name evidence="2" type="ORF">N7456_007419</name>
</gene>
<feature type="region of interest" description="Disordered" evidence="1">
    <location>
        <begin position="42"/>
        <end position="66"/>
    </location>
</feature>
<keyword evidence="3" id="KW-1185">Reference proteome</keyword>
<name>A0A9W9FAN2_9EURO</name>
<dbReference type="EMBL" id="JAPQKH010000005">
    <property type="protein sequence ID" value="KAJ5096698.1"/>
    <property type="molecule type" value="Genomic_DNA"/>
</dbReference>
<evidence type="ECO:0000256" key="1">
    <source>
        <dbReference type="SAM" id="MobiDB-lite"/>
    </source>
</evidence>
<comment type="caution">
    <text evidence="2">The sequence shown here is derived from an EMBL/GenBank/DDBJ whole genome shotgun (WGS) entry which is preliminary data.</text>
</comment>
<dbReference type="Proteomes" id="UP001149165">
    <property type="component" value="Unassembled WGS sequence"/>
</dbReference>
<accession>A0A9W9FAN2</accession>